<protein>
    <submittedName>
        <fullName evidence="1">Uncharacterized protein</fullName>
    </submittedName>
</protein>
<keyword evidence="2" id="KW-1185">Reference proteome</keyword>
<proteinExistence type="predicted"/>
<dbReference type="EMBL" id="BQNB010012776">
    <property type="protein sequence ID" value="GJT07743.1"/>
    <property type="molecule type" value="Genomic_DNA"/>
</dbReference>
<reference evidence="1" key="2">
    <citation type="submission" date="2022-01" db="EMBL/GenBank/DDBJ databases">
        <authorList>
            <person name="Yamashiro T."/>
            <person name="Shiraishi A."/>
            <person name="Satake H."/>
            <person name="Nakayama K."/>
        </authorList>
    </citation>
    <scope>NUCLEOTIDE SEQUENCE</scope>
</reference>
<comment type="caution">
    <text evidence="1">The sequence shown here is derived from an EMBL/GenBank/DDBJ whole genome shotgun (WGS) entry which is preliminary data.</text>
</comment>
<sequence length="166" mass="17681">MIDINTTGIALTRTSRLLRPQYCLLCPHAHRFAFVSLAFETPAVTQTSATLTQALLNCQYLAVRRMYPRPNLPTGPEMNNPTICFVDSGGEGGCCRGSDDVRRLSSVRWWREEVASVAGRSGDGSEGGGEMVVFGCGVAAAGNGCGGGGEKVVMVVVVERAAVVRW</sequence>
<dbReference type="Proteomes" id="UP001151760">
    <property type="component" value="Unassembled WGS sequence"/>
</dbReference>
<evidence type="ECO:0000313" key="1">
    <source>
        <dbReference type="EMBL" id="GJT07743.1"/>
    </source>
</evidence>
<name>A0ABQ5B2E9_9ASTR</name>
<gene>
    <name evidence="1" type="ORF">Tco_0842205</name>
</gene>
<organism evidence="1 2">
    <name type="scientific">Tanacetum coccineum</name>
    <dbReference type="NCBI Taxonomy" id="301880"/>
    <lineage>
        <taxon>Eukaryota</taxon>
        <taxon>Viridiplantae</taxon>
        <taxon>Streptophyta</taxon>
        <taxon>Embryophyta</taxon>
        <taxon>Tracheophyta</taxon>
        <taxon>Spermatophyta</taxon>
        <taxon>Magnoliopsida</taxon>
        <taxon>eudicotyledons</taxon>
        <taxon>Gunneridae</taxon>
        <taxon>Pentapetalae</taxon>
        <taxon>asterids</taxon>
        <taxon>campanulids</taxon>
        <taxon>Asterales</taxon>
        <taxon>Asteraceae</taxon>
        <taxon>Asteroideae</taxon>
        <taxon>Anthemideae</taxon>
        <taxon>Anthemidinae</taxon>
        <taxon>Tanacetum</taxon>
    </lineage>
</organism>
<evidence type="ECO:0000313" key="2">
    <source>
        <dbReference type="Proteomes" id="UP001151760"/>
    </source>
</evidence>
<reference evidence="1" key="1">
    <citation type="journal article" date="2022" name="Int. J. Mol. Sci.">
        <title>Draft Genome of Tanacetum Coccineum: Genomic Comparison of Closely Related Tanacetum-Family Plants.</title>
        <authorList>
            <person name="Yamashiro T."/>
            <person name="Shiraishi A."/>
            <person name="Nakayama K."/>
            <person name="Satake H."/>
        </authorList>
    </citation>
    <scope>NUCLEOTIDE SEQUENCE</scope>
</reference>
<accession>A0ABQ5B2E9</accession>